<dbReference type="InParanoid" id="G3AT74"/>
<dbReference type="OMA" id="SCWGMPN"/>
<dbReference type="InterPro" id="IPR052086">
    <property type="entry name" value="Mannan_Polymerase_Subunit"/>
</dbReference>
<dbReference type="eggNOG" id="ENOG502S17G">
    <property type="taxonomic scope" value="Eukaryota"/>
</dbReference>
<dbReference type="STRING" id="619300.G3AT74"/>
<organism evidence="4">
    <name type="scientific">Spathaspora passalidarum (strain NRRL Y-27907 / 11-Y1)</name>
    <dbReference type="NCBI Taxonomy" id="619300"/>
    <lineage>
        <taxon>Eukaryota</taxon>
        <taxon>Fungi</taxon>
        <taxon>Dikarya</taxon>
        <taxon>Ascomycota</taxon>
        <taxon>Saccharomycotina</taxon>
        <taxon>Pichiomycetes</taxon>
        <taxon>Debaryomycetaceae</taxon>
        <taxon>Spathaspora</taxon>
    </lineage>
</organism>
<protein>
    <submittedName>
        <fullName evidence="3">Uncharacterized protein</fullName>
    </submittedName>
</protein>
<gene>
    <name evidence="3" type="ORF">SPAPADRAFT_62704</name>
</gene>
<dbReference type="GO" id="GO:0000032">
    <property type="term" value="P:cell wall mannoprotein biosynthetic process"/>
    <property type="evidence" value="ECO:0007669"/>
    <property type="project" value="TreeGrafter"/>
</dbReference>
<dbReference type="Proteomes" id="UP000000709">
    <property type="component" value="Unassembled WGS sequence"/>
</dbReference>
<dbReference type="KEGG" id="spaa:SPAPADRAFT_62704"/>
<name>G3AT74_SPAPN</name>
<sequence>MSFARSKRIPALVVVILIAVVTLMVIPYSQGNSSNLKSIGHSITQQLSFSQSQSTYKKIEHQDKAFQVSTVVYEKESSDNNKHSVLILSSIGSGKSYGGDRDFSKFLDVVRSIVNVRDSSKYEFSLGVQCNDENEFSVIKNAIDSVQDSLEPILSRIILVSAPKLEDQIGLSRGNRHNPKLQRLRRRLIAKSRNFLWTTALKNEQYIFFMDADMISLTENMVEYFVESDKDIVVPRVDTAGGIKDYDKNSWRGQRTKPTQKQLDLMDAGKWNDWDYVPHDVNDQIYHFSTFLKKDLVKHKGDLTYKFPLDSVGGAVLFAKSMVFKQGAIFPTSNIIGTTWDRSEGYDGIETEGLCYLAKPLGFSCWGMPNLVATHI</sequence>
<evidence type="ECO:0000313" key="3">
    <source>
        <dbReference type="EMBL" id="EGW30837.1"/>
    </source>
</evidence>
<evidence type="ECO:0000313" key="4">
    <source>
        <dbReference type="Proteomes" id="UP000000709"/>
    </source>
</evidence>
<dbReference type="OrthoDB" id="204164at2759"/>
<dbReference type="HOGENOM" id="CLU_048297_2_0_1"/>
<dbReference type="InterPro" id="IPR029044">
    <property type="entry name" value="Nucleotide-diphossugar_trans"/>
</dbReference>
<dbReference type="Gene3D" id="3.90.550.10">
    <property type="entry name" value="Spore Coat Polysaccharide Biosynthesis Protein SpsA, Chain A"/>
    <property type="match status" value="1"/>
</dbReference>
<dbReference type="RefSeq" id="XP_007376870.1">
    <property type="nucleotide sequence ID" value="XM_007376808.1"/>
</dbReference>
<proteinExistence type="inferred from homology"/>
<reference evidence="3 4" key="1">
    <citation type="journal article" date="2011" name="Proc. Natl. Acad. Sci. U.S.A.">
        <title>Comparative genomics of xylose-fermenting fungi for enhanced biofuel production.</title>
        <authorList>
            <person name="Wohlbach D.J."/>
            <person name="Kuo A."/>
            <person name="Sato T.K."/>
            <person name="Potts K.M."/>
            <person name="Salamov A.A."/>
            <person name="LaButti K.M."/>
            <person name="Sun H."/>
            <person name="Clum A."/>
            <person name="Pangilinan J.L."/>
            <person name="Lindquist E.A."/>
            <person name="Lucas S."/>
            <person name="Lapidus A."/>
            <person name="Jin M."/>
            <person name="Gunawan C."/>
            <person name="Balan V."/>
            <person name="Dale B.E."/>
            <person name="Jeffries T.W."/>
            <person name="Zinkel R."/>
            <person name="Barry K.W."/>
            <person name="Grigoriev I.V."/>
            <person name="Gasch A.P."/>
        </authorList>
    </citation>
    <scope>NUCLEOTIDE SEQUENCE [LARGE SCALE GENOMIC DNA]</scope>
    <source>
        <strain evidence="4">NRRL Y-27907 / 11-Y1</strain>
    </source>
</reference>
<dbReference type="Pfam" id="PF03452">
    <property type="entry name" value="Anp1"/>
    <property type="match status" value="1"/>
</dbReference>
<keyword evidence="2" id="KW-0732">Signal</keyword>
<dbReference type="PANTHER" id="PTHR43083:SF6">
    <property type="entry name" value="MANNAN POLYMERASE COMPLEXES SUBUNIT MNN9"/>
    <property type="match status" value="1"/>
</dbReference>
<evidence type="ECO:0000256" key="1">
    <source>
        <dbReference type="ARBA" id="ARBA00037964"/>
    </source>
</evidence>
<dbReference type="GeneID" id="18874439"/>
<dbReference type="SUPFAM" id="SSF53448">
    <property type="entry name" value="Nucleotide-diphospho-sugar transferases"/>
    <property type="match status" value="1"/>
</dbReference>
<dbReference type="GO" id="GO:0000009">
    <property type="term" value="F:alpha-1,6-mannosyltransferase activity"/>
    <property type="evidence" value="ECO:0007669"/>
    <property type="project" value="TreeGrafter"/>
</dbReference>
<dbReference type="PANTHER" id="PTHR43083">
    <property type="entry name" value="MANNAN POLYMERASE II"/>
    <property type="match status" value="1"/>
</dbReference>
<feature type="chain" id="PRO_5003442694" evidence="2">
    <location>
        <begin position="32"/>
        <end position="376"/>
    </location>
</feature>
<dbReference type="EMBL" id="GL996504">
    <property type="protein sequence ID" value="EGW30837.1"/>
    <property type="molecule type" value="Genomic_DNA"/>
</dbReference>
<dbReference type="GO" id="GO:0006487">
    <property type="term" value="P:protein N-linked glycosylation"/>
    <property type="evidence" value="ECO:0007669"/>
    <property type="project" value="TreeGrafter"/>
</dbReference>
<dbReference type="GO" id="GO:0000136">
    <property type="term" value="C:mannan polymerase complex"/>
    <property type="evidence" value="ECO:0007669"/>
    <property type="project" value="TreeGrafter"/>
</dbReference>
<accession>G3AT74</accession>
<comment type="similarity">
    <text evidence="1">Belongs to the ANP1/MMN9/VAN1 family.</text>
</comment>
<evidence type="ECO:0000256" key="2">
    <source>
        <dbReference type="SAM" id="SignalP"/>
    </source>
</evidence>
<dbReference type="AlphaFoldDB" id="G3AT74"/>
<feature type="signal peptide" evidence="2">
    <location>
        <begin position="1"/>
        <end position="31"/>
    </location>
</feature>
<keyword evidence="4" id="KW-1185">Reference proteome</keyword>